<dbReference type="PANTHER" id="PTHR40036:SF1">
    <property type="entry name" value="MACROCIN O-METHYLTRANSFERASE"/>
    <property type="match status" value="1"/>
</dbReference>
<accession>A0ABW5XJL0</accession>
<dbReference type="Gene3D" id="3.40.50.150">
    <property type="entry name" value="Vaccinia Virus protein VP39"/>
    <property type="match status" value="1"/>
</dbReference>
<sequence length="254" mass="28511">MIRKTVRGIAQKFGYDIVKPDERLVVDGLPADFDKETVATYKKVKPYTMTTPERIASLCNAVNYLVKNDIQGDFVECGVWRGGSTMAAIDTLMKAGDKGREIYLYDTYEGMSEPTEVDKVFTGTDALELMNTTEREDPTSVWCYSTIDEVQKNVGGLGYPAAKVHFVKGKVEDSIPNTLPGKIALLRLDTDFYESTKHELEHLYPLLVPGGVIIIDDYGHWEGARKAVDEYIDAHKLPLLLNRIDYTGRIGIKY</sequence>
<evidence type="ECO:0000313" key="1">
    <source>
        <dbReference type="EMBL" id="MFD2863157.1"/>
    </source>
</evidence>
<protein>
    <submittedName>
        <fullName evidence="1">TylF/MycF/NovP-related O-methyltransferase</fullName>
        <ecNumber evidence="1">2.1.1.-</ecNumber>
    </submittedName>
</protein>
<dbReference type="PANTHER" id="PTHR40036">
    <property type="entry name" value="MACROCIN O-METHYLTRANSFERASE"/>
    <property type="match status" value="1"/>
</dbReference>
<name>A0ABW5XJL0_9SPHI</name>
<proteinExistence type="predicted"/>
<evidence type="ECO:0000313" key="2">
    <source>
        <dbReference type="Proteomes" id="UP001597601"/>
    </source>
</evidence>
<keyword evidence="1" id="KW-0808">Transferase</keyword>
<dbReference type="Pfam" id="PF05711">
    <property type="entry name" value="TylF"/>
    <property type="match status" value="1"/>
</dbReference>
<keyword evidence="2" id="KW-1185">Reference proteome</keyword>
<keyword evidence="1" id="KW-0489">Methyltransferase</keyword>
<dbReference type="SUPFAM" id="SSF53335">
    <property type="entry name" value="S-adenosyl-L-methionine-dependent methyltransferases"/>
    <property type="match status" value="1"/>
</dbReference>
<dbReference type="RefSeq" id="WP_377122240.1">
    <property type="nucleotide sequence ID" value="NZ_JBHUHN010000001.1"/>
</dbReference>
<dbReference type="InterPro" id="IPR029063">
    <property type="entry name" value="SAM-dependent_MTases_sf"/>
</dbReference>
<dbReference type="GO" id="GO:0032259">
    <property type="term" value="P:methylation"/>
    <property type="evidence" value="ECO:0007669"/>
    <property type="project" value="UniProtKB-KW"/>
</dbReference>
<reference evidence="2" key="1">
    <citation type="journal article" date="2019" name="Int. J. Syst. Evol. Microbiol.">
        <title>The Global Catalogue of Microorganisms (GCM) 10K type strain sequencing project: providing services to taxonomists for standard genome sequencing and annotation.</title>
        <authorList>
            <consortium name="The Broad Institute Genomics Platform"/>
            <consortium name="The Broad Institute Genome Sequencing Center for Infectious Disease"/>
            <person name="Wu L."/>
            <person name="Ma J."/>
        </authorList>
    </citation>
    <scope>NUCLEOTIDE SEQUENCE [LARGE SCALE GENOMIC DNA]</scope>
    <source>
        <strain evidence="2">KCTC 52232</strain>
    </source>
</reference>
<comment type="caution">
    <text evidence="1">The sequence shown here is derived from an EMBL/GenBank/DDBJ whole genome shotgun (WGS) entry which is preliminary data.</text>
</comment>
<dbReference type="Proteomes" id="UP001597601">
    <property type="component" value="Unassembled WGS sequence"/>
</dbReference>
<dbReference type="InterPro" id="IPR008884">
    <property type="entry name" value="TylF_MeTrfase"/>
</dbReference>
<organism evidence="1 2">
    <name type="scientific">Mucilaginibacter antarcticus</name>
    <dbReference type="NCBI Taxonomy" id="1855725"/>
    <lineage>
        <taxon>Bacteria</taxon>
        <taxon>Pseudomonadati</taxon>
        <taxon>Bacteroidota</taxon>
        <taxon>Sphingobacteriia</taxon>
        <taxon>Sphingobacteriales</taxon>
        <taxon>Sphingobacteriaceae</taxon>
        <taxon>Mucilaginibacter</taxon>
    </lineage>
</organism>
<dbReference type="GO" id="GO:0008168">
    <property type="term" value="F:methyltransferase activity"/>
    <property type="evidence" value="ECO:0007669"/>
    <property type="project" value="UniProtKB-KW"/>
</dbReference>
<gene>
    <name evidence="1" type="ORF">ACFSYC_00535</name>
</gene>
<dbReference type="EC" id="2.1.1.-" evidence="1"/>
<dbReference type="EMBL" id="JBHUON010000001">
    <property type="protein sequence ID" value="MFD2863157.1"/>
    <property type="molecule type" value="Genomic_DNA"/>
</dbReference>